<evidence type="ECO:0000313" key="3">
    <source>
        <dbReference type="EMBL" id="KAK3598108.1"/>
    </source>
</evidence>
<accession>A0AAE0W126</accession>
<feature type="domain" description="DZIP3-like HEPN" evidence="2">
    <location>
        <begin position="247"/>
        <end position="356"/>
    </location>
</feature>
<evidence type="ECO:0000313" key="4">
    <source>
        <dbReference type="Proteomes" id="UP001195483"/>
    </source>
</evidence>
<reference evidence="3" key="2">
    <citation type="journal article" date="2021" name="Genome Biol. Evol.">
        <title>Developing a high-quality reference genome for a parasitic bivalve with doubly uniparental inheritance (Bivalvia: Unionida).</title>
        <authorList>
            <person name="Smith C.H."/>
        </authorList>
    </citation>
    <scope>NUCLEOTIDE SEQUENCE</scope>
    <source>
        <strain evidence="3">CHS0354</strain>
        <tissue evidence="3">Mantle</tissue>
    </source>
</reference>
<organism evidence="3 4">
    <name type="scientific">Potamilus streckersoni</name>
    <dbReference type="NCBI Taxonomy" id="2493646"/>
    <lineage>
        <taxon>Eukaryota</taxon>
        <taxon>Metazoa</taxon>
        <taxon>Spiralia</taxon>
        <taxon>Lophotrochozoa</taxon>
        <taxon>Mollusca</taxon>
        <taxon>Bivalvia</taxon>
        <taxon>Autobranchia</taxon>
        <taxon>Heteroconchia</taxon>
        <taxon>Palaeoheterodonta</taxon>
        <taxon>Unionida</taxon>
        <taxon>Unionoidea</taxon>
        <taxon>Unionidae</taxon>
        <taxon>Ambleminae</taxon>
        <taxon>Lampsilini</taxon>
        <taxon>Potamilus</taxon>
    </lineage>
</organism>
<name>A0AAE0W126_9BIVA</name>
<reference evidence="3" key="1">
    <citation type="journal article" date="2021" name="Genome Biol. Evol.">
        <title>A High-Quality Reference Genome for a Parasitic Bivalve with Doubly Uniparental Inheritance (Bivalvia: Unionida).</title>
        <authorList>
            <person name="Smith C.H."/>
        </authorList>
    </citation>
    <scope>NUCLEOTIDE SEQUENCE</scope>
    <source>
        <strain evidence="3">CHS0354</strain>
    </source>
</reference>
<keyword evidence="1" id="KW-0472">Membrane</keyword>
<proteinExistence type="predicted"/>
<dbReference type="AlphaFoldDB" id="A0AAE0W126"/>
<feature type="transmembrane region" description="Helical" evidence="1">
    <location>
        <begin position="589"/>
        <end position="612"/>
    </location>
</feature>
<dbReference type="Pfam" id="PF18738">
    <property type="entry name" value="HEPN_DZIP3"/>
    <property type="match status" value="1"/>
</dbReference>
<gene>
    <name evidence="3" type="ORF">CHS0354_000055</name>
</gene>
<dbReference type="InterPro" id="IPR041249">
    <property type="entry name" value="HEPN_DZIP3"/>
</dbReference>
<evidence type="ECO:0000259" key="2">
    <source>
        <dbReference type="Pfam" id="PF18738"/>
    </source>
</evidence>
<keyword evidence="1" id="KW-1133">Transmembrane helix</keyword>
<sequence>MLMNDIDMLHQWKKDIENELVNNVPDGVRTALIIWSSKIQQEIDKRNSMYTSLRRWDSTFLDNLLIAQVQLLVKIEKHERCLEKCVKRLKRLNHPSRTKFQKGIQKSRRELDTWKSNCITVLQSFEDNCIRLVQSWQNETEGSQLLVQFLSNIKLVFSTKVNTHSLIFHFCSKYYDELEGLFKTYEEKANKCDSRLDMQQLKIQLCRDLAHVSSFKNIQFTDFIDKIKNNASPKLTKTLESKLNGISRPADLNNADNSLLVILFRKSNLIHFKFQKFDEDPPDCDTSINSDCLHLKLYRNRIVAHTAQGKIHSDSFDNLWENAKEVICRIASRCGHDLQMRISIEIDHMKTSPLETGREVRLRQKIVEWCKNDILTELSARTPARSHCLKMLMSMQKAQAKFVGSINAQRVYVCSSCDVEFPHEHNFSEHTCIQAPRGYICGTCKATFLTEVNCSNHKCNQAPNNYMCRKCNYISTGKYFKNHTCTIDTDPGRLKCKECWNEWSDADGFQTHKCIQAPKGYECDKCKTQISTEMEFENHRCPQVNMRNADIPVEHPVFHRGIPPQLPIVGGTLGATTAACIGATLGAPLGPVGVAIGGACGVVFGAISGLLLRR</sequence>
<protein>
    <recommendedName>
        <fullName evidence="2">DZIP3-like HEPN domain-containing protein</fullName>
    </recommendedName>
</protein>
<dbReference type="EMBL" id="JAEAOA010000033">
    <property type="protein sequence ID" value="KAK3598108.1"/>
    <property type="molecule type" value="Genomic_DNA"/>
</dbReference>
<comment type="caution">
    <text evidence="3">The sequence shown here is derived from an EMBL/GenBank/DDBJ whole genome shotgun (WGS) entry which is preliminary data.</text>
</comment>
<evidence type="ECO:0000256" key="1">
    <source>
        <dbReference type="SAM" id="Phobius"/>
    </source>
</evidence>
<dbReference type="Proteomes" id="UP001195483">
    <property type="component" value="Unassembled WGS sequence"/>
</dbReference>
<keyword evidence="4" id="KW-1185">Reference proteome</keyword>
<reference evidence="3" key="3">
    <citation type="submission" date="2023-05" db="EMBL/GenBank/DDBJ databases">
        <authorList>
            <person name="Smith C.H."/>
        </authorList>
    </citation>
    <scope>NUCLEOTIDE SEQUENCE</scope>
    <source>
        <strain evidence="3">CHS0354</strain>
        <tissue evidence="3">Mantle</tissue>
    </source>
</reference>
<keyword evidence="1" id="KW-0812">Transmembrane</keyword>